<dbReference type="GO" id="GO:0051607">
    <property type="term" value="P:defense response to virus"/>
    <property type="evidence" value="ECO:0007669"/>
    <property type="project" value="UniProtKB-KW"/>
</dbReference>
<dbReference type="InterPro" id="IPR010147">
    <property type="entry name" value="CRISPR-assoc_prot_CasD"/>
</dbReference>
<dbReference type="OrthoDB" id="3189549at2"/>
<evidence type="ECO:0000313" key="4">
    <source>
        <dbReference type="Proteomes" id="UP000179769"/>
    </source>
</evidence>
<dbReference type="Gene3D" id="3.30.70.2660">
    <property type="match status" value="1"/>
</dbReference>
<evidence type="ECO:0000313" key="3">
    <source>
        <dbReference type="EMBL" id="OHV19235.1"/>
    </source>
</evidence>
<name>A0A1S1PE72_9ACTN</name>
<organism evidence="3 4">
    <name type="scientific">Parafrankia soli</name>
    <dbReference type="NCBI Taxonomy" id="2599596"/>
    <lineage>
        <taxon>Bacteria</taxon>
        <taxon>Bacillati</taxon>
        <taxon>Actinomycetota</taxon>
        <taxon>Actinomycetes</taxon>
        <taxon>Frankiales</taxon>
        <taxon>Frankiaceae</taxon>
        <taxon>Parafrankia</taxon>
    </lineage>
</organism>
<reference evidence="4" key="1">
    <citation type="submission" date="2016-07" db="EMBL/GenBank/DDBJ databases">
        <title>Frankia sp. NRRL B-16219 Genome sequencing.</title>
        <authorList>
            <person name="Ghodhbane-Gtari F."/>
            <person name="Swanson E."/>
            <person name="Gueddou A."/>
            <person name="Louati M."/>
            <person name="Nouioui I."/>
            <person name="Hezbri K."/>
            <person name="Abebe-Akele F."/>
            <person name="Simpson S."/>
            <person name="Morris K."/>
            <person name="Thomas K."/>
            <person name="Gtari M."/>
            <person name="Tisa L.S."/>
        </authorList>
    </citation>
    <scope>NUCLEOTIDE SEQUENCE [LARGE SCALE GENOMIC DNA]</scope>
    <source>
        <strain evidence="4">NRRL B-16219</strain>
    </source>
</reference>
<dbReference type="CDD" id="cd09756">
    <property type="entry name" value="Cas5_I-E"/>
    <property type="match status" value="1"/>
</dbReference>
<sequence>MTTTRSPAGRCLVLRLAGPLQSWGGASMFNRRDTQPEPTKSGLIGLLAAAQGRRRTDPIEDLLELAFGVRTDQPGTLLRDYHTVSDYRGRPLPSAAVSAKGLQKPTSPAKHTHITERYYLQDAVFVVAVSAPDQLLTTLTDAVGAPAFPLALGRRSCPPTHPLLLRPPGGGSGPGWVGSPLEVLAAVPWQASRAHRDRLANLKPQPRAIDLPVSVDDPEGEDVRRDLPASSLPGAPASFDPRHRAFTSRRVHQDWVQLPPPWPVDPATADSPAAHDPFALLGW</sequence>
<dbReference type="EMBL" id="MAXA01000283">
    <property type="protein sequence ID" value="OHV19235.1"/>
    <property type="molecule type" value="Genomic_DNA"/>
</dbReference>
<accession>A0A1S1PE72</accession>
<dbReference type="Pfam" id="PF09704">
    <property type="entry name" value="Cas_Cas5d"/>
    <property type="match status" value="1"/>
</dbReference>
<evidence type="ECO:0000256" key="2">
    <source>
        <dbReference type="SAM" id="MobiDB-lite"/>
    </source>
</evidence>
<dbReference type="InterPro" id="IPR013422">
    <property type="entry name" value="CRISPR-assoc_prot_Cas5_N"/>
</dbReference>
<keyword evidence="4" id="KW-1185">Reference proteome</keyword>
<dbReference type="InterPro" id="IPR021124">
    <property type="entry name" value="CRISPR-assoc_prot_Cas5"/>
</dbReference>
<comment type="caution">
    <text evidence="3">The sequence shown here is derived from an EMBL/GenBank/DDBJ whole genome shotgun (WGS) entry which is preliminary data.</text>
</comment>
<evidence type="ECO:0000256" key="1">
    <source>
        <dbReference type="ARBA" id="ARBA00023118"/>
    </source>
</evidence>
<keyword evidence="1" id="KW-0051">Antiviral defense</keyword>
<dbReference type="AlphaFoldDB" id="A0A1S1PE72"/>
<dbReference type="NCBIfam" id="TIGR01868">
    <property type="entry name" value="casD_Cas5e"/>
    <property type="match status" value="1"/>
</dbReference>
<protein>
    <submittedName>
        <fullName evidence="3">Type I-E CRISPR-associated protein Cas5/CasD</fullName>
    </submittedName>
</protein>
<dbReference type="RefSeq" id="WP_071067196.1">
    <property type="nucleotide sequence ID" value="NZ_MAXA01000283.1"/>
</dbReference>
<feature type="region of interest" description="Disordered" evidence="2">
    <location>
        <begin position="209"/>
        <end position="241"/>
    </location>
</feature>
<dbReference type="NCBIfam" id="TIGR02593">
    <property type="entry name" value="CRISPR_cas5"/>
    <property type="match status" value="1"/>
</dbReference>
<dbReference type="GO" id="GO:0043571">
    <property type="term" value="P:maintenance of CRISPR repeat elements"/>
    <property type="evidence" value="ECO:0007669"/>
    <property type="project" value="InterPro"/>
</dbReference>
<gene>
    <name evidence="3" type="ORF">BBK14_29445</name>
</gene>
<dbReference type="GO" id="GO:0003723">
    <property type="term" value="F:RNA binding"/>
    <property type="evidence" value="ECO:0007669"/>
    <property type="project" value="InterPro"/>
</dbReference>
<proteinExistence type="predicted"/>
<dbReference type="Proteomes" id="UP000179769">
    <property type="component" value="Unassembled WGS sequence"/>
</dbReference>